<sequence length="43" mass="4706">MSRSALDRAVIIASAPCFDTINKVFNALGLVFSVCCQKQEKET</sequence>
<dbReference type="HOGENOM" id="CLU_3232768_0_0_6"/>
<protein>
    <submittedName>
        <fullName evidence="1">Uncharacterized protein</fullName>
    </submittedName>
</protein>
<dbReference type="EMBL" id="CP000513">
    <property type="protein sequence ID" value="ABQ13288.1"/>
    <property type="molecule type" value="Genomic_DNA"/>
</dbReference>
<accession>A5EWA6</accession>
<dbReference type="AlphaFoldDB" id="A5EWA6"/>
<dbReference type="KEGG" id="dno:DNO_0268"/>
<dbReference type="Proteomes" id="UP000000248">
    <property type="component" value="Chromosome"/>
</dbReference>
<gene>
    <name evidence="1" type="ordered locus">DNO_0268</name>
</gene>
<proteinExistence type="predicted"/>
<keyword evidence="2" id="KW-1185">Reference proteome</keyword>
<organism evidence="1 2">
    <name type="scientific">Dichelobacter nodosus (strain VCS1703A)</name>
    <dbReference type="NCBI Taxonomy" id="246195"/>
    <lineage>
        <taxon>Bacteria</taxon>
        <taxon>Pseudomonadati</taxon>
        <taxon>Pseudomonadota</taxon>
        <taxon>Gammaproteobacteria</taxon>
        <taxon>Cardiobacteriales</taxon>
        <taxon>Cardiobacteriaceae</taxon>
        <taxon>Dichelobacter</taxon>
    </lineage>
</organism>
<name>A5EWA6_DICNV</name>
<evidence type="ECO:0000313" key="1">
    <source>
        <dbReference type="EMBL" id="ABQ13288.1"/>
    </source>
</evidence>
<reference evidence="1 2" key="1">
    <citation type="journal article" date="2007" name="Nat. Biotechnol.">
        <title>Genome sequence and identification of candidate vaccine antigens from the animal pathogen Dichelobacter nodosus.</title>
        <authorList>
            <person name="Myers G.S."/>
            <person name="Parker D."/>
            <person name="Al-Hasani K."/>
            <person name="Kennan R.M."/>
            <person name="Seemann T."/>
            <person name="Ren Q."/>
            <person name="Badger J.H."/>
            <person name="Selengut J.D."/>
            <person name="Deboy R.T."/>
            <person name="Tettelin H."/>
            <person name="Boyce J.D."/>
            <person name="McCarl V.P."/>
            <person name="Han X."/>
            <person name="Nelson W.C."/>
            <person name="Madupu R."/>
            <person name="Mohamoud Y."/>
            <person name="Holley T."/>
            <person name="Fedorova N."/>
            <person name="Khouri H."/>
            <person name="Bottomley S.P."/>
            <person name="Whittington R.J."/>
            <person name="Adler B."/>
            <person name="Songer J.G."/>
            <person name="Rood J.I."/>
            <person name="Paulsen I.T."/>
        </authorList>
    </citation>
    <scope>NUCLEOTIDE SEQUENCE [LARGE SCALE GENOMIC DNA]</scope>
    <source>
        <strain evidence="1 2">VCS1703A</strain>
    </source>
</reference>
<evidence type="ECO:0000313" key="2">
    <source>
        <dbReference type="Proteomes" id="UP000000248"/>
    </source>
</evidence>